<evidence type="ECO:0000256" key="6">
    <source>
        <dbReference type="ARBA" id="ARBA00022807"/>
    </source>
</evidence>
<evidence type="ECO:0000256" key="3">
    <source>
        <dbReference type="ARBA" id="ARBA00022670"/>
    </source>
</evidence>
<dbReference type="OrthoDB" id="3182339at2759"/>
<evidence type="ECO:0000256" key="2">
    <source>
        <dbReference type="ARBA" id="ARBA00012759"/>
    </source>
</evidence>
<dbReference type="InParanoid" id="G3JNZ1"/>
<dbReference type="eggNOG" id="ENOG502QUFK">
    <property type="taxonomic scope" value="Eukaryota"/>
</dbReference>
<accession>G3JNZ1</accession>
<dbReference type="InterPro" id="IPR027417">
    <property type="entry name" value="P-loop_NTPase"/>
</dbReference>
<evidence type="ECO:0000256" key="4">
    <source>
        <dbReference type="ARBA" id="ARBA00022786"/>
    </source>
</evidence>
<dbReference type="OMA" id="DIMHTPM"/>
<dbReference type="InterPro" id="IPR022105">
    <property type="entry name" value="DUF3645"/>
</dbReference>
<organism evidence="11 12">
    <name type="scientific">Cordyceps militaris (strain CM01)</name>
    <name type="common">Caterpillar fungus</name>
    <dbReference type="NCBI Taxonomy" id="983644"/>
    <lineage>
        <taxon>Eukaryota</taxon>
        <taxon>Fungi</taxon>
        <taxon>Dikarya</taxon>
        <taxon>Ascomycota</taxon>
        <taxon>Pezizomycotina</taxon>
        <taxon>Sordariomycetes</taxon>
        <taxon>Hypocreomycetidae</taxon>
        <taxon>Hypocreales</taxon>
        <taxon>Cordycipitaceae</taxon>
        <taxon>Cordyceps</taxon>
    </lineage>
</organism>
<dbReference type="InterPro" id="IPR046541">
    <property type="entry name" value="DUF6606"/>
</dbReference>
<dbReference type="PANTHER" id="PTHR13367:SF33">
    <property type="entry name" value="P-LOOP CONTAINING NUCLEOSIDE TRIPHOSPHATE HYDROLASE PROTEIN"/>
    <property type="match status" value="1"/>
</dbReference>
<dbReference type="InterPro" id="IPR022099">
    <property type="entry name" value="DUF3638"/>
</dbReference>
<proteinExistence type="predicted"/>
<gene>
    <name evidence="11" type="ORF">CCM_07853</name>
</gene>
<dbReference type="InterPro" id="IPR051346">
    <property type="entry name" value="OTU_Deubiquitinase"/>
</dbReference>
<sequence>MAAERKSLLEAVFDHLVLPSKLPAAPEDDPALLNWEVATRLITACKQLQSTDLTGHWKTLETCLLLTRKHHRPASVETLVATLSTIAQGDGANWLALHIAQQNAAIIIHKNVETDEVVFEAFEVSASAPAVLEAKYALLWPFPCRAVAIPMTEFAKPLLQETIARFMEQATEITFDQFAARALKGNKLVVETRDTPSPALVTEMLMSFLQAMGREFPVTTVQKRVRDDVVLGSSEQPWRRSPYWLLLRVFAQRFMVDVFDPDPCASRIRYKLLMCIVLAHLLAECQTSLHPERVLLLQAKLCRRLAKLQTEIANAPAEVRQSYGKQFFEQKRFFEWTVTTAKHVVEALWEEHKRKTVRPIPLLPRSADQSDLVLQLANSGPKLRELLSANIALPQRTSVLSVPSQAEGTVEQVNKVATQHSKLVKAAQKAKSELQKSFLTPEDSCLRMARAITTYMGAVGSQYADDAILTSQYLLNLFELWVFMDLGAISIFPALKEYHPVFVPEALDMLCFIDKSDMARLRKVQQHIAERIALCSDPTQTIFTDPMNKAAFATTYMREYGEQYGLESLRERIEAASVKSVEVKRRELTQIMSKHQQLTAEMQSFHCVCKRQRDGSLDVRGCTRCYKARTRARLDIKVHEEFLPRKNTHKAAVLLELDIPEFLAAYRDATWRLAMLGWENQTRQRDAVIVLADFEPLKLWQNKTKSSTSITLASQSKAYLQTHYRKLKMPTKEVEVLLPFGPTFAYYDAENGIWANDCRDPPWYHNLLGPWLPKGITDPFGQPLLYRDGHDHPSSYEVAANQNKCPPGMSYHEFEALQGAISGSYRRWMVLLLELGSTNLNLSTASTVKCFRRLALQSGPRHATGKRDVLGKVHSAFHDSGFCESLEHQIRLRLSALQSGRRDLNGMSILTTFTLRLLHLGPESNKPNATALLDEMRTLLSQWISQLRQEVRSTGDGETARRAAASAVHASLLCRQTFMGTSFNETPLGKKDAAHFFRASIALSENLIVDLDAVSPDLQQLLAQYLSWASSTSDKIQEMTFQNTSVLEKIINETWPHFGGSEPRSFSSWKFCHGGEWLECRTIATKIVSSQTIHYNPLQGHLLIDGKALGRLPFAIQQDAGILELFQGRHLLTRASGVAGMEYQIISNAHKHEVHVGISQGEVIIRARFGVHLLQYVPRQLFRSHSTSDLPLRLVDDCVHWLNLLTSDLEIRRKPDIWASKFSNWVLNVPTKTATRKGVRLTMNGVERGKKWTNLVEPQSRVGGLIANIFRHFEDPTNLIIYQSGNSRLWVEIKRLEMHFFVNHGLLRSNQLKAEVDPVQDIGALYGLESKLVLRSITNPRHKSVIVPIGSCCWERRGPHVSVRISNSGQYALFTVDPLLGRLSCAPEPALFYLKALIHALTSFPLLDKLTGRTGTEEACRCLTAAQSQPWKPLNLIPRDTLSTIMKLSPKREYYPPHLKLYQHVTWDQNLTATVQHEQLAIHAGDILRQSRALATFDGSTKNQEASNNLLPDMSSLSLRGILRRQIYERIEHPSDIELLSQVSQNERYRQRGADSEENVRVYRSVKQLRNESSKLPLAQSLYPMLKKWQSFDGFNDSLDTLNTLDIARILNAEASEMFGPLIGRLRSSSDVAQDHIAQLSVALFVFGTDRSANAVEWLAAIGSNSLLLEIQPPDIERFSSIGVDQGFNKSAIRKLVVSCQDNYAVYLSEDKVARKARSAVAATADAYDYKIKQEAESIASWLSSLWPNVPLIDQFRLRCNELGLEVLGENTWTFLEPELQRLSQNHALSKYVNSLEAAVESLREDGDGEGDNGHILIESESACHVVVPSSPLVHAVSAFRVPSISEILCTIKEPIGTRSLEVSHRGKVPSPEVACQTRDESILKRLPSISRELSTLLRLVQPFKSSRNMIQQQYGQDLEKSIVAMAVSLEKPKPKAAPLNSEQDDIAAQIVSVQQDLYSQLHDISQLLTRQHACHFWLDAGQLWPCSSLTTMLEQLRLKSYGTFPQPLQQSLVHLGISVTKLQHLLRIEDAQSACDDKRLRGELEVEGHSNWSPADFPEWLLLEIDNNILIRPLQVDVAKAIVSPQSGQNSVLQMNMGTGKTSIVMPMAAIILADTTRLCRVIVPKALLLQTAQVLQSRIGGLIGRQVRHIPFSRHSASDAATLSTYKSIHEEILQMGGLMLCIPAHVLSFKLSGLQRLADHRLEEGKQMVEIQKWLDSTCRDILDESDMTLSVHTQLIYPSGDLTTLDGHPYRWLVVEHLLGLVESHSSNLQKSFEGKIVVVKRRQGFPILHFITTEPEDALNELLVDDICDGRLPQLQIRESGSKDTKNLIRKIINGANVSSSEWETALASLKDDTFGPKTLYLVRGLISQRILVVCLKKKWNIQYGLHPDRQPIAVPFEAKGIPSQAAEYGHPDTTLLLTCLAFYQQGLSKEQLKQGLQGVVQSDDAAAHYDRWVCSCTALPSSLRSWSMLDPENEVQMETLWAYLRFDRTVVNHHLNTYIFPRFAKQFPVKLVASGWDIPLLHSGGGSQPRCLTTGFSGTNDNKHILPQTIEQNDLPELLNTNAQVLCHLLDRRNADCHLTAEAGVRFDEKATLMFLCKNDIRVLIDAGAHILEMGNHEVARKWLNIDTQAQGAIYFGANSQIMVCSRFQKEPMPLIASPFANDMEACVVYIDEGHTRGTDLKLPADAKGAVTLSLGQTKDQTVQAAMRLRQLGTTQSVAFLAPPEVYRAILDLRPARTQDEVGPYHLTSQDVVRWLLDQSCKANQQMMGLHLSQCWDFCRRTDMLWKHPDYATSGNDLKKVLGVIRQEEQQTLQHMYGPGGPPVPTDRLRLTSRRLLTFTQNVERMARHGQSSCSSALMEVEQEREVVLEVEHMREKETQRRHVALTFPGPDRGLLDFVKTGCLDTRATRSQAPLMQAFEYIGKTKIGRLFRIQATKSCLYVSREFVRTIAANKMMEKEDIVRPVHWILWNPSTETGLIIIPEEADVVIPLLRKMAKPLVWLLGYTAPVTKSMQSFHCLSYLTVPRWPSIRQIPSWLGIEVGIFSGRLYFDFAEYEALLAWLGLLPDQEMAACFGRRQSEQPLQFLQEWLAFRRQTEDILYTPVGFVCQRRMLHESHFFFSRSAGASLAEGTMGSMGREEMFGHDDDDDDEEDDMQVD</sequence>
<evidence type="ECO:0000259" key="8">
    <source>
        <dbReference type="Pfam" id="PF12340"/>
    </source>
</evidence>
<name>G3JNZ1_CORMM</name>
<keyword evidence="12" id="KW-1185">Reference proteome</keyword>
<protein>
    <recommendedName>
        <fullName evidence="2">ubiquitinyl hydrolase 1</fullName>
        <ecNumber evidence="2">3.4.19.12</ecNumber>
    </recommendedName>
</protein>
<dbReference type="EC" id="3.4.19.12" evidence="2"/>
<feature type="domain" description="DUF6606" evidence="10">
    <location>
        <begin position="12"/>
        <end position="282"/>
    </location>
</feature>
<keyword evidence="4" id="KW-0833">Ubl conjugation pathway</keyword>
<dbReference type="Proteomes" id="UP000001610">
    <property type="component" value="Unassembled WGS sequence"/>
</dbReference>
<keyword evidence="3" id="KW-0645">Protease</keyword>
<evidence type="ECO:0000259" key="10">
    <source>
        <dbReference type="Pfam" id="PF20255"/>
    </source>
</evidence>
<keyword evidence="5" id="KW-0378">Hydrolase</keyword>
<dbReference type="STRING" id="983644.G3JNZ1"/>
<feature type="domain" description="DUF3645" evidence="9">
    <location>
        <begin position="2392"/>
        <end position="2424"/>
    </location>
</feature>
<evidence type="ECO:0000313" key="12">
    <source>
        <dbReference type="Proteomes" id="UP000001610"/>
    </source>
</evidence>
<feature type="compositionally biased region" description="Acidic residues" evidence="7">
    <location>
        <begin position="3151"/>
        <end position="3164"/>
    </location>
</feature>
<dbReference type="KEGG" id="cmt:CCM_07853"/>
<evidence type="ECO:0000256" key="1">
    <source>
        <dbReference type="ARBA" id="ARBA00000707"/>
    </source>
</evidence>
<evidence type="ECO:0000256" key="5">
    <source>
        <dbReference type="ARBA" id="ARBA00022801"/>
    </source>
</evidence>
<dbReference type="GO" id="GO:0004843">
    <property type="term" value="F:cysteine-type deubiquitinase activity"/>
    <property type="evidence" value="ECO:0007669"/>
    <property type="project" value="UniProtKB-EC"/>
</dbReference>
<dbReference type="EMBL" id="JH126404">
    <property type="protein sequence ID" value="EGX89601.1"/>
    <property type="molecule type" value="Genomic_DNA"/>
</dbReference>
<dbReference type="PANTHER" id="PTHR13367">
    <property type="entry name" value="UBIQUITIN THIOESTERASE"/>
    <property type="match status" value="1"/>
</dbReference>
<dbReference type="GO" id="GO:0006508">
    <property type="term" value="P:proteolysis"/>
    <property type="evidence" value="ECO:0007669"/>
    <property type="project" value="UniProtKB-KW"/>
</dbReference>
<dbReference type="GeneID" id="18169863"/>
<dbReference type="SUPFAM" id="SSF52540">
    <property type="entry name" value="P-loop containing nucleoside triphosphate hydrolases"/>
    <property type="match status" value="1"/>
</dbReference>
<dbReference type="Gene3D" id="3.40.50.300">
    <property type="entry name" value="P-loop containing nucleotide triphosphate hydrolases"/>
    <property type="match status" value="1"/>
</dbReference>
<dbReference type="HOGENOM" id="CLU_000211_1_0_1"/>
<dbReference type="RefSeq" id="XP_006673056.1">
    <property type="nucleotide sequence ID" value="XM_006672993.1"/>
</dbReference>
<feature type="region of interest" description="Disordered" evidence="7">
    <location>
        <begin position="3143"/>
        <end position="3164"/>
    </location>
</feature>
<evidence type="ECO:0000256" key="7">
    <source>
        <dbReference type="SAM" id="MobiDB-lite"/>
    </source>
</evidence>
<dbReference type="Pfam" id="PF12340">
    <property type="entry name" value="DUF3638"/>
    <property type="match status" value="1"/>
</dbReference>
<dbReference type="Pfam" id="PF12359">
    <property type="entry name" value="DUF3645"/>
    <property type="match status" value="1"/>
</dbReference>
<dbReference type="VEuPathDB" id="FungiDB:CCM_07853"/>
<reference evidence="11 12" key="1">
    <citation type="journal article" date="2011" name="Genome Biol.">
        <title>Genome sequence of the insect pathogenic fungus Cordyceps militaris, a valued traditional Chinese medicine.</title>
        <authorList>
            <person name="Zheng P."/>
            <person name="Xia Y."/>
            <person name="Xiao G."/>
            <person name="Xiong C."/>
            <person name="Hu X."/>
            <person name="Zhang S."/>
            <person name="Zheng H."/>
            <person name="Huang Y."/>
            <person name="Zhou Y."/>
            <person name="Wang S."/>
            <person name="Zhao G.P."/>
            <person name="Liu X."/>
            <person name="St Leger R.J."/>
            <person name="Wang C."/>
        </authorList>
    </citation>
    <scope>NUCLEOTIDE SEQUENCE [LARGE SCALE GENOMIC DNA]</scope>
    <source>
        <strain evidence="11 12">CM01</strain>
    </source>
</reference>
<feature type="domain" description="DUF3638" evidence="8">
    <location>
        <begin position="2050"/>
        <end position="2273"/>
    </location>
</feature>
<comment type="catalytic activity">
    <reaction evidence="1">
        <text>Thiol-dependent hydrolysis of ester, thioester, amide, peptide and isopeptide bonds formed by the C-terminal Gly of ubiquitin (a 76-residue protein attached to proteins as an intracellular targeting signal).</text>
        <dbReference type="EC" id="3.4.19.12"/>
    </reaction>
</comment>
<evidence type="ECO:0000259" key="9">
    <source>
        <dbReference type="Pfam" id="PF12359"/>
    </source>
</evidence>
<evidence type="ECO:0000313" key="11">
    <source>
        <dbReference type="EMBL" id="EGX89601.1"/>
    </source>
</evidence>
<dbReference type="Pfam" id="PF20255">
    <property type="entry name" value="DUF6606"/>
    <property type="match status" value="1"/>
</dbReference>
<keyword evidence="6" id="KW-0788">Thiol protease</keyword>